<feature type="region of interest" description="Disordered" evidence="3">
    <location>
        <begin position="235"/>
        <end position="257"/>
    </location>
</feature>
<sequence length="576" mass="63649">MAAGGVGGGQVVKVKREKLEACMTCPLCNKLLKEATTISLCLHTKCIFEKLSDEEGDCCPVCEIDLGILPVEKLRPDHNLQDIIAKIFPVKGKKVDTPEANVPEANDPDVTPSSLPVKRKERSLSSLVVSTPKVPLQSGLTGKRSRALSRKGAVLRGCSFSAEEAAKRDDSIEDHPMSSNSTGTLDEFAQNKSQDSPELSYERTANKYMNNDVEIIEGKADLWTPLNCLVEAANRTKSSKPNSQGLHAKSDPTSSLDSELYMSQIKAEGELPNALDCIRNAYTPKTKKKEADQKARGKNNSNGTGASGPVKRKRVRTANQNRVAASGESSASTQLMLDTCGAKYRNVPVWFSLVASEDWKGEISLPQISACCLKIKDGKMPVSTIQKYLAMKLELSSENEVEILCRGQPVLPTWQLESLVELWCRTAPTTKKIPVTVGSSAKDFVMVLNYCRRGGGSETEVTWEDQQNINKFGRLNNRFHELEDEIKFAKESKDNLEDASNELILTDEEVVRFQIGEVFAHVPKEEVESRIEEMQEATSKSLEKLEEEKASILAQMAELKKILYGKFKDSINLEED</sequence>
<dbReference type="InterPro" id="IPR002777">
    <property type="entry name" value="PFD_beta-like"/>
</dbReference>
<feature type="region of interest" description="Disordered" evidence="3">
    <location>
        <begin position="285"/>
        <end position="328"/>
    </location>
</feature>
<dbReference type="GO" id="GO:0004842">
    <property type="term" value="F:ubiquitin-protein transferase activity"/>
    <property type="evidence" value="ECO:0007669"/>
    <property type="project" value="InterPro"/>
</dbReference>
<dbReference type="Gene3D" id="3.30.40.10">
    <property type="entry name" value="Zinc/RING finger domain, C3HC4 (zinc finger)"/>
    <property type="match status" value="1"/>
</dbReference>
<dbReference type="InterPro" id="IPR013083">
    <property type="entry name" value="Znf_RING/FYVE/PHD"/>
</dbReference>
<dbReference type="GO" id="GO:0006457">
    <property type="term" value="P:protein folding"/>
    <property type="evidence" value="ECO:0007669"/>
    <property type="project" value="InterPro"/>
</dbReference>
<proteinExistence type="inferred from homology"/>
<dbReference type="GO" id="GO:0016272">
    <property type="term" value="C:prefoldin complex"/>
    <property type="evidence" value="ECO:0007669"/>
    <property type="project" value="InterPro"/>
</dbReference>
<dbReference type="CDD" id="cd23165">
    <property type="entry name" value="Prefoldin_4"/>
    <property type="match status" value="1"/>
</dbReference>
<feature type="region of interest" description="Disordered" evidence="3">
    <location>
        <begin position="98"/>
        <end position="117"/>
    </location>
</feature>
<dbReference type="SUPFAM" id="SSF57850">
    <property type="entry name" value="RING/U-box"/>
    <property type="match status" value="1"/>
</dbReference>
<evidence type="ECO:0000313" key="4">
    <source>
        <dbReference type="EMBL" id="RXI02001.1"/>
    </source>
</evidence>
<feature type="coiled-coil region" evidence="2">
    <location>
        <begin position="472"/>
        <end position="562"/>
    </location>
</feature>
<dbReference type="Pfam" id="PF01920">
    <property type="entry name" value="Prefoldin_2"/>
    <property type="match status" value="1"/>
</dbReference>
<name>A0A498K3A2_MALDO</name>
<dbReference type="EMBL" id="RDQH01000330">
    <property type="protein sequence ID" value="RXI02001.1"/>
    <property type="molecule type" value="Genomic_DNA"/>
</dbReference>
<dbReference type="PANTHER" id="PTHR46293:SF1">
    <property type="entry name" value="OS03G0632800 PROTEIN"/>
    <property type="match status" value="1"/>
</dbReference>
<evidence type="ECO:0008006" key="6">
    <source>
        <dbReference type="Google" id="ProtNLM"/>
    </source>
</evidence>
<comment type="similarity">
    <text evidence="1">Belongs to the prefoldin subunit beta family.</text>
</comment>
<feature type="compositionally biased region" description="Basic and acidic residues" evidence="3">
    <location>
        <begin position="165"/>
        <end position="176"/>
    </location>
</feature>
<dbReference type="SUPFAM" id="SSF46579">
    <property type="entry name" value="Prefoldin"/>
    <property type="match status" value="1"/>
</dbReference>
<comment type="caution">
    <text evidence="4">The sequence shown here is derived from an EMBL/GenBank/DDBJ whole genome shotgun (WGS) entry which is preliminary data.</text>
</comment>
<accession>A0A498K3A2</accession>
<keyword evidence="5" id="KW-1185">Reference proteome</keyword>
<organism evidence="4 5">
    <name type="scientific">Malus domestica</name>
    <name type="common">Apple</name>
    <name type="synonym">Pyrus malus</name>
    <dbReference type="NCBI Taxonomy" id="3750"/>
    <lineage>
        <taxon>Eukaryota</taxon>
        <taxon>Viridiplantae</taxon>
        <taxon>Streptophyta</taxon>
        <taxon>Embryophyta</taxon>
        <taxon>Tracheophyta</taxon>
        <taxon>Spermatophyta</taxon>
        <taxon>Magnoliopsida</taxon>
        <taxon>eudicotyledons</taxon>
        <taxon>Gunneridae</taxon>
        <taxon>Pentapetalae</taxon>
        <taxon>rosids</taxon>
        <taxon>fabids</taxon>
        <taxon>Rosales</taxon>
        <taxon>Rosaceae</taxon>
        <taxon>Amygdaloideae</taxon>
        <taxon>Maleae</taxon>
        <taxon>Malus</taxon>
    </lineage>
</organism>
<dbReference type="AlphaFoldDB" id="A0A498K3A2"/>
<evidence type="ECO:0000256" key="2">
    <source>
        <dbReference type="SAM" id="Coils"/>
    </source>
</evidence>
<dbReference type="STRING" id="3750.A0A498K3A2"/>
<protein>
    <recommendedName>
        <fullName evidence="6">RING-type domain-containing protein</fullName>
    </recommendedName>
</protein>
<evidence type="ECO:0000313" key="5">
    <source>
        <dbReference type="Proteomes" id="UP000290289"/>
    </source>
</evidence>
<dbReference type="PANTHER" id="PTHR46293">
    <property type="entry name" value="E3 UBIQUITIN PROTEIN LIGASE DRIP1"/>
    <property type="match status" value="1"/>
</dbReference>
<dbReference type="Proteomes" id="UP000290289">
    <property type="component" value="Chromosome 4"/>
</dbReference>
<feature type="compositionally biased region" description="Polar residues" evidence="3">
    <location>
        <begin position="317"/>
        <end position="328"/>
    </location>
</feature>
<keyword evidence="2" id="KW-0175">Coiled coil</keyword>
<feature type="compositionally biased region" description="Polar residues" evidence="3">
    <location>
        <begin position="177"/>
        <end position="197"/>
    </location>
</feature>
<evidence type="ECO:0000256" key="3">
    <source>
        <dbReference type="SAM" id="MobiDB-lite"/>
    </source>
</evidence>
<dbReference type="GO" id="GO:0051082">
    <property type="term" value="F:unfolded protein binding"/>
    <property type="evidence" value="ECO:0007669"/>
    <property type="project" value="InterPro"/>
</dbReference>
<feature type="region of interest" description="Disordered" evidence="3">
    <location>
        <begin position="165"/>
        <end position="200"/>
    </location>
</feature>
<reference evidence="4 5" key="1">
    <citation type="submission" date="2018-10" db="EMBL/GenBank/DDBJ databases">
        <title>A high-quality apple genome assembly.</title>
        <authorList>
            <person name="Hu J."/>
        </authorList>
    </citation>
    <scope>NUCLEOTIDE SEQUENCE [LARGE SCALE GENOMIC DNA]</scope>
    <source>
        <strain evidence="5">cv. HFTH1</strain>
        <tissue evidence="4">Young leaf</tissue>
    </source>
</reference>
<gene>
    <name evidence="4" type="ORF">DVH24_015350</name>
</gene>
<evidence type="ECO:0000256" key="1">
    <source>
        <dbReference type="ARBA" id="ARBA00008045"/>
    </source>
</evidence>
<dbReference type="InterPro" id="IPR044807">
    <property type="entry name" value="DRIP1-like"/>
</dbReference>